<evidence type="ECO:0000313" key="1">
    <source>
        <dbReference type="EMBL" id="JAG06625.1"/>
    </source>
</evidence>
<protein>
    <submittedName>
        <fullName evidence="1">DNA repair protein RAD5</fullName>
    </submittedName>
</protein>
<sequence>MKSSNVFPSARAYEMAAEEYEKNQELFESSGWNPKSKGLTSSEWETRLVNYGSSLESIREESHDYSNQEIVELQQDEPGGNNETEHEDSELMRQKWVDTAHLELSRTFKGNPQATEESRERSKDIVPLWLRRSLQRQGLI</sequence>
<reference evidence="1" key="2">
    <citation type="submission" date="2014-07" db="EMBL/GenBank/DDBJ databases">
        <authorList>
            <person name="Hull J."/>
        </authorList>
    </citation>
    <scope>NUCLEOTIDE SEQUENCE</scope>
</reference>
<proteinExistence type="predicted"/>
<dbReference type="EMBL" id="GBHO01036979">
    <property type="protein sequence ID" value="JAG06625.1"/>
    <property type="molecule type" value="Transcribed_RNA"/>
</dbReference>
<gene>
    <name evidence="1" type="primary">RAD5_0</name>
    <name evidence="1" type="ORF">CM83_1701</name>
</gene>
<reference evidence="2" key="3">
    <citation type="submission" date="2014-09" db="EMBL/GenBank/DDBJ databases">
        <authorList>
            <person name="Magalhaes I.L.F."/>
            <person name="Oliveira U."/>
            <person name="Santos F.R."/>
            <person name="Vidigal T.H.D.A."/>
            <person name="Brescovit A.D."/>
            <person name="Santos A.J."/>
        </authorList>
    </citation>
    <scope>NUCLEOTIDE SEQUENCE</scope>
</reference>
<organism evidence="1">
    <name type="scientific">Lygus hesperus</name>
    <name type="common">Western plant bug</name>
    <dbReference type="NCBI Taxonomy" id="30085"/>
    <lineage>
        <taxon>Eukaryota</taxon>
        <taxon>Metazoa</taxon>
        <taxon>Ecdysozoa</taxon>
        <taxon>Arthropoda</taxon>
        <taxon>Hexapoda</taxon>
        <taxon>Insecta</taxon>
        <taxon>Pterygota</taxon>
        <taxon>Neoptera</taxon>
        <taxon>Paraneoptera</taxon>
        <taxon>Hemiptera</taxon>
        <taxon>Heteroptera</taxon>
        <taxon>Panheteroptera</taxon>
        <taxon>Cimicomorpha</taxon>
        <taxon>Miridae</taxon>
        <taxon>Mirini</taxon>
        <taxon>Lygus</taxon>
    </lineage>
</organism>
<evidence type="ECO:0000313" key="2">
    <source>
        <dbReference type="EMBL" id="JAG64570.1"/>
    </source>
</evidence>
<name>A0A0A9WP83_LYGHE</name>
<dbReference type="AlphaFoldDB" id="A0A0A9WP83"/>
<dbReference type="EMBL" id="GBRD01001251">
    <property type="protein sequence ID" value="JAG64570.1"/>
    <property type="molecule type" value="Transcribed_RNA"/>
</dbReference>
<accession>A0A0A9WP83</accession>
<reference evidence="1" key="1">
    <citation type="journal article" date="2014" name="PLoS ONE">
        <title>Transcriptome-Based Identification of ABC Transporters in the Western Tarnished Plant Bug Lygus hesperus.</title>
        <authorList>
            <person name="Hull J.J."/>
            <person name="Chaney K."/>
            <person name="Geib S.M."/>
            <person name="Fabrick J.A."/>
            <person name="Brent C.S."/>
            <person name="Walsh D."/>
            <person name="Lavine L.C."/>
        </authorList>
    </citation>
    <scope>NUCLEOTIDE SEQUENCE</scope>
</reference>